<dbReference type="InterPro" id="IPR012910">
    <property type="entry name" value="Plug_dom"/>
</dbReference>
<evidence type="ECO:0000313" key="21">
    <source>
        <dbReference type="Proteomes" id="UP000297890"/>
    </source>
</evidence>
<keyword evidence="13 14" id="KW-0998">Cell outer membrane</keyword>
<evidence type="ECO:0000256" key="5">
    <source>
        <dbReference type="ARBA" id="ARBA00022496"/>
    </source>
</evidence>
<evidence type="ECO:0000256" key="4">
    <source>
        <dbReference type="ARBA" id="ARBA00022452"/>
    </source>
</evidence>
<keyword evidence="8" id="KW-0408">Iron</keyword>
<dbReference type="Proteomes" id="UP000297890">
    <property type="component" value="Unassembled WGS sequence"/>
</dbReference>
<keyword evidence="5" id="KW-0410">Iron transport</keyword>
<dbReference type="PANTHER" id="PTHR32552">
    <property type="entry name" value="FERRICHROME IRON RECEPTOR-RELATED"/>
    <property type="match status" value="1"/>
</dbReference>
<dbReference type="InterPro" id="IPR036942">
    <property type="entry name" value="Beta-barrel_TonB_sf"/>
</dbReference>
<evidence type="ECO:0000256" key="17">
    <source>
        <dbReference type="SAM" id="SignalP"/>
    </source>
</evidence>
<dbReference type="Gene3D" id="2.170.130.10">
    <property type="entry name" value="TonB-dependent receptor, plug domain"/>
    <property type="match status" value="1"/>
</dbReference>
<keyword evidence="6 14" id="KW-0812">Transmembrane</keyword>
<dbReference type="NCBIfam" id="TIGR01783">
    <property type="entry name" value="TonB-siderophor"/>
    <property type="match status" value="1"/>
</dbReference>
<sequence length="713" mass="78136">MSSISSMPLSLTLVSVGVMSGVANPVAAQSANEDTALVPVIVQGDLSRSTATKSALEPSETPGSVDVVDREAIETRGGDSISEALRYTPGVTPELRGGAVTRLDQYSIRGFQEAKTAYDGLLLLNNGWNLVPQIDPWAVEAIEVFKGPTSVLYGNQPPGGLVNLIAKQPDTARYNDLRVEFGTRELLEAKGEFTGTIGDPSVSYNVVALGRQRDGQAVTSEEERYLFVPSVNWQVTDATLLNFNLYLQQDPSAGIYNAIPARGTVYDNPNGRLDPDFYAGDANYNTFDRDVLMPGYKISHQFNDRWNFLQNARYFDGSVYQENTYNTGLAADNRTLGRRAYLTDEESEGITIDNQLSGRIDWGRVQHNLLVGVDYLKLDSSILYKDAATVPIDLFNPNNRAIDPQALAFNSRFAFGADFDLSYEQTGVYLQDQVRAGRWVFLGGGRYDRYESSESGDKYGSSVDDDFDQDDFTGRVGALYQFDNGWAPYVSYSESFEPLAGSNRRGERFDPAEAAQWETGLKFTSGDGRHSATLAGFTITKENDITRDPDGGPNDLIQAGETRSQGVELNLTSRPLANLAVAFSATVLDAEITKDNNGLEGKTPVWVAEEMAALWVAYRFTQGAVAGAELGAGVRYLGETQLDALNTDTVPSHTLVDMNLLYDLGQVSSSLEGFTASLTATNLFDERYYSCYDANNCWFGEERTVTAGLRYSF</sequence>
<dbReference type="PANTHER" id="PTHR32552:SF68">
    <property type="entry name" value="FERRICHROME OUTER MEMBRANE TRANSPORTER_PHAGE RECEPTOR"/>
    <property type="match status" value="1"/>
</dbReference>
<keyword evidence="7 17" id="KW-0732">Signal</keyword>
<evidence type="ECO:0000256" key="15">
    <source>
        <dbReference type="PROSITE-ProRule" id="PRU10144"/>
    </source>
</evidence>
<evidence type="ECO:0000313" key="20">
    <source>
        <dbReference type="EMBL" id="TFZ81789.1"/>
    </source>
</evidence>
<keyword evidence="4 14" id="KW-1134">Transmembrane beta strand</keyword>
<evidence type="ECO:0000256" key="16">
    <source>
        <dbReference type="RuleBase" id="RU003357"/>
    </source>
</evidence>
<evidence type="ECO:0000256" key="12">
    <source>
        <dbReference type="ARBA" id="ARBA00023170"/>
    </source>
</evidence>
<dbReference type="InterPro" id="IPR039426">
    <property type="entry name" value="TonB-dep_rcpt-like"/>
</dbReference>
<evidence type="ECO:0000256" key="13">
    <source>
        <dbReference type="ARBA" id="ARBA00023237"/>
    </source>
</evidence>
<feature type="short sequence motif" description="TonB C-terminal box" evidence="15">
    <location>
        <begin position="696"/>
        <end position="713"/>
    </location>
</feature>
<reference evidence="20 21" key="1">
    <citation type="journal article" date="2019" name="ISME J.">
        <title>Candidatus Macondimonas diazotrophica, a novel gammaproteobacterial genus dominating crude-oil-contaminated coastal sediments.</title>
        <authorList>
            <person name="Karthikeyan S."/>
            <person name="Konstantinidis K."/>
        </authorList>
    </citation>
    <scope>NUCLEOTIDE SEQUENCE [LARGE SCALE GENOMIC DNA]</scope>
    <source>
        <strain evidence="20 21">KTK01</strain>
    </source>
</reference>
<keyword evidence="11 14" id="KW-0472">Membrane</keyword>
<feature type="signal peptide" evidence="17">
    <location>
        <begin position="1"/>
        <end position="20"/>
    </location>
</feature>
<comment type="similarity">
    <text evidence="2 14 16">Belongs to the TonB-dependent receptor family.</text>
</comment>
<keyword evidence="3 14" id="KW-0813">Transport</keyword>
<evidence type="ECO:0000256" key="14">
    <source>
        <dbReference type="PROSITE-ProRule" id="PRU01360"/>
    </source>
</evidence>
<dbReference type="InterPro" id="IPR010917">
    <property type="entry name" value="TonB_rcpt_CS"/>
</dbReference>
<dbReference type="PROSITE" id="PS01156">
    <property type="entry name" value="TONB_DEPENDENT_REC_2"/>
    <property type="match status" value="1"/>
</dbReference>
<keyword evidence="12 20" id="KW-0675">Receptor</keyword>
<organism evidence="20 21">
    <name type="scientific">Candidatus Macondimonas diazotrophica</name>
    <dbReference type="NCBI Taxonomy" id="2305248"/>
    <lineage>
        <taxon>Bacteria</taxon>
        <taxon>Pseudomonadati</taxon>
        <taxon>Pseudomonadota</taxon>
        <taxon>Gammaproteobacteria</taxon>
        <taxon>Chromatiales</taxon>
        <taxon>Ectothiorhodospiraceae</taxon>
        <taxon>Candidatus Macondimonas</taxon>
    </lineage>
</organism>
<dbReference type="AlphaFoldDB" id="A0A4Z0F6C7"/>
<feature type="domain" description="TonB-dependent receptor plug" evidence="19">
    <location>
        <begin position="59"/>
        <end position="160"/>
    </location>
</feature>
<dbReference type="OrthoDB" id="127311at2"/>
<dbReference type="PROSITE" id="PS52016">
    <property type="entry name" value="TONB_DEPENDENT_REC_3"/>
    <property type="match status" value="1"/>
</dbReference>
<dbReference type="RefSeq" id="WP_135282427.1">
    <property type="nucleotide sequence ID" value="NZ_SRIO01000015.1"/>
</dbReference>
<dbReference type="GO" id="GO:0015344">
    <property type="term" value="F:siderophore uptake transmembrane transporter activity"/>
    <property type="evidence" value="ECO:0007669"/>
    <property type="project" value="TreeGrafter"/>
</dbReference>
<keyword evidence="21" id="KW-1185">Reference proteome</keyword>
<name>A0A4Z0F6C7_9GAMM</name>
<evidence type="ECO:0000259" key="18">
    <source>
        <dbReference type="Pfam" id="PF00593"/>
    </source>
</evidence>
<proteinExistence type="inferred from homology"/>
<keyword evidence="9" id="KW-0406">Ion transport</keyword>
<evidence type="ECO:0000256" key="10">
    <source>
        <dbReference type="ARBA" id="ARBA00023077"/>
    </source>
</evidence>
<dbReference type="InterPro" id="IPR010105">
    <property type="entry name" value="TonB_sidphr_rcpt"/>
</dbReference>
<dbReference type="Pfam" id="PF00593">
    <property type="entry name" value="TonB_dep_Rec_b-barrel"/>
    <property type="match status" value="1"/>
</dbReference>
<dbReference type="SUPFAM" id="SSF56935">
    <property type="entry name" value="Porins"/>
    <property type="match status" value="1"/>
</dbReference>
<dbReference type="InterPro" id="IPR000531">
    <property type="entry name" value="Beta-barrel_TonB"/>
</dbReference>
<dbReference type="GO" id="GO:0009279">
    <property type="term" value="C:cell outer membrane"/>
    <property type="evidence" value="ECO:0007669"/>
    <property type="project" value="UniProtKB-SubCell"/>
</dbReference>
<evidence type="ECO:0000256" key="9">
    <source>
        <dbReference type="ARBA" id="ARBA00023065"/>
    </source>
</evidence>
<keyword evidence="10 16" id="KW-0798">TonB box</keyword>
<gene>
    <name evidence="20" type="ORF">E4680_10795</name>
</gene>
<dbReference type="EMBL" id="SRIO01000015">
    <property type="protein sequence ID" value="TFZ81789.1"/>
    <property type="molecule type" value="Genomic_DNA"/>
</dbReference>
<evidence type="ECO:0000256" key="2">
    <source>
        <dbReference type="ARBA" id="ARBA00009810"/>
    </source>
</evidence>
<accession>A0A4Z0F6C7</accession>
<comment type="subcellular location">
    <subcellularLocation>
        <location evidence="1 14">Cell outer membrane</location>
        <topology evidence="1 14">Multi-pass membrane protein</topology>
    </subcellularLocation>
</comment>
<protein>
    <submittedName>
        <fullName evidence="20">TonB-dependent siderophore receptor</fullName>
    </submittedName>
</protein>
<evidence type="ECO:0000256" key="1">
    <source>
        <dbReference type="ARBA" id="ARBA00004571"/>
    </source>
</evidence>
<feature type="chain" id="PRO_5021482506" evidence="17">
    <location>
        <begin position="21"/>
        <end position="713"/>
    </location>
</feature>
<dbReference type="GO" id="GO:0015891">
    <property type="term" value="P:siderophore transport"/>
    <property type="evidence" value="ECO:0007669"/>
    <property type="project" value="InterPro"/>
</dbReference>
<evidence type="ECO:0000259" key="19">
    <source>
        <dbReference type="Pfam" id="PF07715"/>
    </source>
</evidence>
<dbReference type="InterPro" id="IPR037066">
    <property type="entry name" value="Plug_dom_sf"/>
</dbReference>
<dbReference type="GO" id="GO:0038023">
    <property type="term" value="F:signaling receptor activity"/>
    <property type="evidence" value="ECO:0007669"/>
    <property type="project" value="InterPro"/>
</dbReference>
<evidence type="ECO:0000256" key="11">
    <source>
        <dbReference type="ARBA" id="ARBA00023136"/>
    </source>
</evidence>
<evidence type="ECO:0000256" key="6">
    <source>
        <dbReference type="ARBA" id="ARBA00022692"/>
    </source>
</evidence>
<dbReference type="Pfam" id="PF07715">
    <property type="entry name" value="Plug"/>
    <property type="match status" value="1"/>
</dbReference>
<dbReference type="Gene3D" id="2.40.170.20">
    <property type="entry name" value="TonB-dependent receptor, beta-barrel domain"/>
    <property type="match status" value="1"/>
</dbReference>
<evidence type="ECO:0000256" key="3">
    <source>
        <dbReference type="ARBA" id="ARBA00022448"/>
    </source>
</evidence>
<evidence type="ECO:0000256" key="8">
    <source>
        <dbReference type="ARBA" id="ARBA00023004"/>
    </source>
</evidence>
<evidence type="ECO:0000256" key="7">
    <source>
        <dbReference type="ARBA" id="ARBA00022729"/>
    </source>
</evidence>
<comment type="caution">
    <text evidence="20">The sequence shown here is derived from an EMBL/GenBank/DDBJ whole genome shotgun (WGS) entry which is preliminary data.</text>
</comment>
<dbReference type="CDD" id="cd01347">
    <property type="entry name" value="ligand_gated_channel"/>
    <property type="match status" value="1"/>
</dbReference>
<feature type="domain" description="TonB-dependent receptor-like beta-barrel" evidence="18">
    <location>
        <begin position="233"/>
        <end position="683"/>
    </location>
</feature>